<name>A0ABY6EDC3_9ACTN</name>
<dbReference type="EMBL" id="CP106793">
    <property type="protein sequence ID" value="UXY24378.1"/>
    <property type="molecule type" value="Genomic_DNA"/>
</dbReference>
<dbReference type="Proteomes" id="UP001061298">
    <property type="component" value="Chromosome"/>
</dbReference>
<protein>
    <submittedName>
        <fullName evidence="2">Uncharacterized protein</fullName>
    </submittedName>
</protein>
<feature type="compositionally biased region" description="Low complexity" evidence="1">
    <location>
        <begin position="51"/>
        <end position="63"/>
    </location>
</feature>
<evidence type="ECO:0000256" key="1">
    <source>
        <dbReference type="SAM" id="MobiDB-lite"/>
    </source>
</evidence>
<gene>
    <name evidence="2" type="ORF">N8I84_02780</name>
</gene>
<accession>A0ABY6EDC3</accession>
<reference evidence="2" key="1">
    <citation type="submission" date="2022-10" db="EMBL/GenBank/DDBJ databases">
        <authorList>
            <person name="Mo P."/>
        </authorList>
    </citation>
    <scope>NUCLEOTIDE SEQUENCE</scope>
    <source>
        <strain evidence="2">HUAS 13-4</strain>
    </source>
</reference>
<sequence length="143" mass="15434">MPRRDRAQFGQRHPPADLVVHRSGQPELDPALLNTQARRVGGLAGRRRAQSAVSPEESSSGSGRSRRLRRLAVLLRRGAPPAVHFPESGFVRVLQAQLRDAMGLDVLRVSVLRRTGAEGTYERRRRGGVGGCVGADGVAVAGR</sequence>
<proteinExistence type="predicted"/>
<organism evidence="2 3">
    <name type="scientific">Streptomyces cynarae</name>
    <dbReference type="NCBI Taxonomy" id="2981134"/>
    <lineage>
        <taxon>Bacteria</taxon>
        <taxon>Bacillati</taxon>
        <taxon>Actinomycetota</taxon>
        <taxon>Actinomycetes</taxon>
        <taxon>Kitasatosporales</taxon>
        <taxon>Streptomycetaceae</taxon>
        <taxon>Streptomyces</taxon>
    </lineage>
</organism>
<evidence type="ECO:0000313" key="2">
    <source>
        <dbReference type="EMBL" id="UXY24378.1"/>
    </source>
</evidence>
<evidence type="ECO:0000313" key="3">
    <source>
        <dbReference type="Proteomes" id="UP001061298"/>
    </source>
</evidence>
<keyword evidence="3" id="KW-1185">Reference proteome</keyword>
<feature type="region of interest" description="Disordered" evidence="1">
    <location>
        <begin position="1"/>
        <end position="67"/>
    </location>
</feature>